<dbReference type="SMART" id="SM00409">
    <property type="entry name" value="IG"/>
    <property type="match status" value="6"/>
</dbReference>
<feature type="transmembrane region" description="Helical" evidence="14">
    <location>
        <begin position="887"/>
        <end position="909"/>
    </location>
</feature>
<evidence type="ECO:0000256" key="12">
    <source>
        <dbReference type="ARBA" id="ARBA00038361"/>
    </source>
</evidence>
<sequence>MLPPLLLPPLLLPLLWAGSLAQHSRFWLQVQETVKVQEGLCVHVPCSFSYPKREYTDGDPAYGYWFQEGSDYSQHVLVATNNPDREVQEETQGRFHLLGDPQHYNCSLDIRDAQRRDSGTYFFRVERGPYVKYNYIQNQLSVRVTALTHTPDILILGTLESGRPGNLTCSVPWACERGTPPIFSWTSVALTSLGPRTHFSSVLTLTPRPQDHGTNLTCQVYFPAAGVMVERTIQLNVTRKSGPVAELVSVAIGEAAVKTLFLLLCLIILILKDPGLFSQREVPQEEDSQACRGPGGGKHGPQLIPQEAHTCSISQMLLLPFFLPLLWAGSLAQRSRFRLKVPASLMVQEGLCVHVPCSFSYPKREYTDGDPAYGYWFQEGSDYSQHVLVATNNPDREVQEETQGRFHLLGDPRHYNCSLDIRDAQRRDSGTYFFRVERGPYVKYNYLQNQLSVRVTGSLAQHSRFWLQVQETVKVQEGLCVHVPCSFSYPKREYTDGDPAYGYWFREGSDYSQHVLVATNNPDREVQEEIQGRFHLLGDPRHYNCSLDIRDAQRRDSGTYFFRVERGPYVKYNYIQNQLSVRVTALTQIPDVHIQEPLESDHPKNITCSVPWACKRGTPPTFSWIGVALTSRGSKTPHSSMLTFTPRPQDHGTNLTCQVTLPGAGVSTERTIQLNVSYAPQNLTISVFRREGAGPEALGNGSSLPVQEGQPLHLVCIDDSNPSARVSWTRGSLTLQPSQPSNPGVLDLPRVELGDHGRYVCRAQHLLGSLEASLSLLVKNPPKLFAPSCSWEGENLHCHCSAQSQLPPSLRWRLGEGLLEGNHSNTSWTTTSSSAGPWANSSLSLRGPLGSSLRLSCEARNAHGKQSMAILVLPGRPGSRTGVIQGAIWGAGVTALLALCLCLIIFFAVKTYRQKSSQKALRRDGVHPALNTVSQDHLSKPWSDSFSDPLPPAGATSPSEKEQELHYANLRFHRLKPQNFQDQETTEYAEIKIQK</sequence>
<name>A0A9B0H1F6_ODORO</name>
<feature type="domain" description="Ig-like" evidence="16">
    <location>
        <begin position="151"/>
        <end position="234"/>
    </location>
</feature>
<feature type="signal peptide" evidence="15">
    <location>
        <begin position="1"/>
        <end position="21"/>
    </location>
</feature>
<dbReference type="CDD" id="cd05712">
    <property type="entry name" value="IgV_CD33"/>
    <property type="match status" value="3"/>
</dbReference>
<comment type="subcellular location">
    <subcellularLocation>
        <location evidence="1">Membrane</location>
        <topology evidence="1">Single-pass type I membrane protein</topology>
    </subcellularLocation>
</comment>
<dbReference type="InterPro" id="IPR003598">
    <property type="entry name" value="Ig_sub2"/>
</dbReference>
<feature type="domain" description="Ig-like" evidence="16">
    <location>
        <begin position="695"/>
        <end position="775"/>
    </location>
</feature>
<dbReference type="InterPro" id="IPR007110">
    <property type="entry name" value="Ig-like_dom"/>
</dbReference>
<keyword evidence="5" id="KW-0677">Repeat</keyword>
<evidence type="ECO:0000256" key="15">
    <source>
        <dbReference type="SAM" id="SignalP"/>
    </source>
</evidence>
<dbReference type="SUPFAM" id="SSF48726">
    <property type="entry name" value="Immunoglobulin"/>
    <property type="match status" value="7"/>
</dbReference>
<evidence type="ECO:0000256" key="1">
    <source>
        <dbReference type="ARBA" id="ARBA00004479"/>
    </source>
</evidence>
<keyword evidence="6" id="KW-0130">Cell adhesion</keyword>
<dbReference type="InterPro" id="IPR036179">
    <property type="entry name" value="Ig-like_dom_sf"/>
</dbReference>
<evidence type="ECO:0000313" key="18">
    <source>
        <dbReference type="RefSeq" id="XP_004410030.1"/>
    </source>
</evidence>
<keyword evidence="4" id="KW-0430">Lectin</keyword>
<feature type="region of interest" description="Disordered" evidence="13">
    <location>
        <begin position="936"/>
        <end position="963"/>
    </location>
</feature>
<keyword evidence="2 14" id="KW-0812">Transmembrane</keyword>
<evidence type="ECO:0000256" key="9">
    <source>
        <dbReference type="ARBA" id="ARBA00023157"/>
    </source>
</evidence>
<evidence type="ECO:0000256" key="10">
    <source>
        <dbReference type="ARBA" id="ARBA00023180"/>
    </source>
</evidence>
<evidence type="ECO:0000256" key="8">
    <source>
        <dbReference type="ARBA" id="ARBA00023136"/>
    </source>
</evidence>
<dbReference type="Pfam" id="PF07686">
    <property type="entry name" value="V-set"/>
    <property type="match status" value="3"/>
</dbReference>
<evidence type="ECO:0000259" key="16">
    <source>
        <dbReference type="PROSITE" id="PS50835"/>
    </source>
</evidence>
<evidence type="ECO:0000256" key="3">
    <source>
        <dbReference type="ARBA" id="ARBA00022729"/>
    </source>
</evidence>
<dbReference type="SMART" id="SM00408">
    <property type="entry name" value="IGc2"/>
    <property type="match status" value="1"/>
</dbReference>
<keyword evidence="8 14" id="KW-0472">Membrane</keyword>
<feature type="domain" description="Ig-like" evidence="16">
    <location>
        <begin position="590"/>
        <end position="673"/>
    </location>
</feature>
<dbReference type="InterPro" id="IPR013106">
    <property type="entry name" value="Ig_V-set"/>
</dbReference>
<dbReference type="Gene3D" id="2.60.40.10">
    <property type="entry name" value="Immunoglobulins"/>
    <property type="match status" value="7"/>
</dbReference>
<proteinExistence type="inferred from homology"/>
<accession>A0A9B0H1F6</accession>
<dbReference type="PANTHER" id="PTHR12035:SF139">
    <property type="entry name" value="IG-LIKE DOMAIN-CONTAINING PROTEIN"/>
    <property type="match status" value="1"/>
</dbReference>
<dbReference type="InterPro" id="IPR051036">
    <property type="entry name" value="SIGLEC"/>
</dbReference>
<dbReference type="GO" id="GO:0033691">
    <property type="term" value="F:sialic acid binding"/>
    <property type="evidence" value="ECO:0007669"/>
    <property type="project" value="TreeGrafter"/>
</dbReference>
<dbReference type="PANTHER" id="PTHR12035">
    <property type="entry name" value="SIALIC ACID BINDING IMMUNOGLOBULIN-LIKE LECTIN"/>
    <property type="match status" value="1"/>
</dbReference>
<evidence type="ECO:0000256" key="13">
    <source>
        <dbReference type="SAM" id="MobiDB-lite"/>
    </source>
</evidence>
<evidence type="ECO:0000256" key="7">
    <source>
        <dbReference type="ARBA" id="ARBA00022989"/>
    </source>
</evidence>
<evidence type="ECO:0000256" key="2">
    <source>
        <dbReference type="ARBA" id="ARBA00022692"/>
    </source>
</evidence>
<dbReference type="FunFam" id="2.60.40.10:FF:000829">
    <property type="entry name" value="Sialic acid-binding Ig-like lectin 8"/>
    <property type="match status" value="3"/>
</dbReference>
<dbReference type="GO" id="GO:0030246">
    <property type="term" value="F:carbohydrate binding"/>
    <property type="evidence" value="ECO:0007669"/>
    <property type="project" value="UniProtKB-KW"/>
</dbReference>
<dbReference type="PROSITE" id="PS00290">
    <property type="entry name" value="IG_MHC"/>
    <property type="match status" value="1"/>
</dbReference>
<dbReference type="RefSeq" id="XP_004410030.1">
    <property type="nucleotide sequence ID" value="XM_004409973.1"/>
</dbReference>
<dbReference type="GO" id="GO:0007155">
    <property type="term" value="P:cell adhesion"/>
    <property type="evidence" value="ECO:0007669"/>
    <property type="project" value="UniProtKB-KW"/>
</dbReference>
<evidence type="ECO:0000256" key="5">
    <source>
        <dbReference type="ARBA" id="ARBA00022737"/>
    </source>
</evidence>
<dbReference type="InterPro" id="IPR003006">
    <property type="entry name" value="Ig/MHC_CS"/>
</dbReference>
<evidence type="ECO:0000256" key="11">
    <source>
        <dbReference type="ARBA" id="ARBA00023319"/>
    </source>
</evidence>
<dbReference type="GO" id="GO:0005886">
    <property type="term" value="C:plasma membrane"/>
    <property type="evidence" value="ECO:0007669"/>
    <property type="project" value="TreeGrafter"/>
</dbReference>
<comment type="similarity">
    <text evidence="12">Belongs to the immunoglobulin superfamily. SIGLEC (sialic acid binding Ig-like lectin) family.</text>
</comment>
<dbReference type="FunFam" id="2.60.40.10:FF:000912">
    <property type="entry name" value="Myeloid cell surface antigen CD33"/>
    <property type="match status" value="2"/>
</dbReference>
<protein>
    <submittedName>
        <fullName evidence="18">Sialic acid-binding Ig-like lectin 5-like</fullName>
    </submittedName>
</protein>
<dbReference type="Pfam" id="PF13927">
    <property type="entry name" value="Ig_3"/>
    <property type="match status" value="1"/>
</dbReference>
<organism evidence="17 18">
    <name type="scientific">Odobenus rosmarus divergens</name>
    <name type="common">Pacific walrus</name>
    <dbReference type="NCBI Taxonomy" id="9708"/>
    <lineage>
        <taxon>Eukaryota</taxon>
        <taxon>Metazoa</taxon>
        <taxon>Chordata</taxon>
        <taxon>Craniata</taxon>
        <taxon>Vertebrata</taxon>
        <taxon>Euteleostomi</taxon>
        <taxon>Mammalia</taxon>
        <taxon>Eutheria</taxon>
        <taxon>Laurasiatheria</taxon>
        <taxon>Carnivora</taxon>
        <taxon>Caniformia</taxon>
        <taxon>Pinnipedia</taxon>
        <taxon>Odobenidae</taxon>
        <taxon>Odobenus</taxon>
    </lineage>
</organism>
<feature type="compositionally biased region" description="Polar residues" evidence="13">
    <location>
        <begin position="936"/>
        <end position="946"/>
    </location>
</feature>
<keyword evidence="7 14" id="KW-1133">Transmembrane helix</keyword>
<dbReference type="InterPro" id="IPR003599">
    <property type="entry name" value="Ig_sub"/>
</dbReference>
<keyword evidence="3 15" id="KW-0732">Signal</keyword>
<keyword evidence="9" id="KW-1015">Disulfide bond</keyword>
<dbReference type="Proteomes" id="UP000245340">
    <property type="component" value="Unplaced"/>
</dbReference>
<gene>
    <name evidence="18" type="primary">LOC101384549</name>
</gene>
<keyword evidence="10" id="KW-0325">Glycoprotein</keyword>
<keyword evidence="17" id="KW-1185">Reference proteome</keyword>
<dbReference type="InterPro" id="IPR013783">
    <property type="entry name" value="Ig-like_fold"/>
</dbReference>
<dbReference type="AlphaFoldDB" id="A0A9B0H1F6"/>
<evidence type="ECO:0000313" key="17">
    <source>
        <dbReference type="Proteomes" id="UP000245340"/>
    </source>
</evidence>
<evidence type="ECO:0000256" key="14">
    <source>
        <dbReference type="SAM" id="Phobius"/>
    </source>
</evidence>
<evidence type="ECO:0000256" key="4">
    <source>
        <dbReference type="ARBA" id="ARBA00022734"/>
    </source>
</evidence>
<keyword evidence="11" id="KW-0393">Immunoglobulin domain</keyword>
<feature type="chain" id="PRO_5039137165" evidence="15">
    <location>
        <begin position="22"/>
        <end position="995"/>
    </location>
</feature>
<evidence type="ECO:0000256" key="6">
    <source>
        <dbReference type="ARBA" id="ARBA00022889"/>
    </source>
</evidence>
<reference evidence="18" key="1">
    <citation type="submission" date="2025-08" db="UniProtKB">
        <authorList>
            <consortium name="RefSeq"/>
        </authorList>
    </citation>
    <scope>IDENTIFICATION</scope>
</reference>
<dbReference type="PROSITE" id="PS50835">
    <property type="entry name" value="IG_LIKE"/>
    <property type="match status" value="3"/>
</dbReference>